<dbReference type="EMBL" id="QXJM01000027">
    <property type="protein sequence ID" value="RIE04291.1"/>
    <property type="molecule type" value="Genomic_DNA"/>
</dbReference>
<dbReference type="InterPro" id="IPR001119">
    <property type="entry name" value="SLH_dom"/>
</dbReference>
<feature type="domain" description="SLH" evidence="3">
    <location>
        <begin position="670"/>
        <end position="725"/>
    </location>
</feature>
<sequence>MAFKRKLAVTTLAASMVTASLAGLPLSQKGLAETFGVQVASATAPGLNAPTLKSRLQAIHNQLNNITGGQAAVDALQAAIDDVDDVTLINDIVTKINQKLAADSIAPLTTVPGGEVETLFNLFKGASLAVYDPQLTELESLRTSPAVQSLLLKLDPDNDLTVASIESFILSLETEASSKLVTLGWPGRLALINDTNNTNRKSFLSDVISAAVPAGSTTGVSGFLNEYGISSTLIVNTLFALQDAIDAEAGGVQVSKNAFIKLAAAYFAYKNLSTTAPSTSTSDGSSNPVVSQDPVKKASDAIDDLAKKLEGASEAEKAKLQKDALAKAQEAITTSGSVDLSKSLKKEGDKSSATLDASTATKVIADIQNAAKSLGEKLSTVGVTSPSLDLTLTVNLGTVSEKTSEVTIPKDVLSQVKAADIPNVAVVVNNISVTVPVEQFNDDTSLSISQGDASTVTSITNLPVASNVYDFSLQEGNTPVTQFDKPVLIRLPINDSNLDTDLLTLAKIIEEKLQFYGGRVSGKQLVEARDSFSSYVVVENKVEFNDIASVKSWAGRQIQVVAAKGAIVGKAQGKFAPQDQVTRAEFAKMLISLLDLDNSLAKESFSDVNESDWFAPYVAAASQLGIIYGRTADKFDPSAKISRAEMATMIARALKVTQGLKDVADVEGALKGFSDSADISSALKSGAAFAASNGLIFGSDGKFKPNNNATRAEAAVVLYRTFNYK</sequence>
<evidence type="ECO:0000313" key="4">
    <source>
        <dbReference type="EMBL" id="RIE04291.1"/>
    </source>
</evidence>
<dbReference type="InterPro" id="IPR006162">
    <property type="entry name" value="Ppantetheine_attach_site"/>
</dbReference>
<evidence type="ECO:0000259" key="3">
    <source>
        <dbReference type="PROSITE" id="PS51272"/>
    </source>
</evidence>
<feature type="compositionally biased region" description="Polar residues" evidence="1">
    <location>
        <begin position="277"/>
        <end position="290"/>
    </location>
</feature>
<reference evidence="4 5" key="1">
    <citation type="submission" date="2018-09" db="EMBL/GenBank/DDBJ databases">
        <title>Cohnella cavernae sp. nov., isolated from a karst cave.</title>
        <authorList>
            <person name="Zhu H."/>
        </authorList>
    </citation>
    <scope>NUCLEOTIDE SEQUENCE [LARGE SCALE GENOMIC DNA]</scope>
    <source>
        <strain evidence="4 5">K2E09-144</strain>
    </source>
</reference>
<dbReference type="InterPro" id="IPR051465">
    <property type="entry name" value="Cell_Envelope_Struct_Comp"/>
</dbReference>
<organism evidence="4 5">
    <name type="scientific">Cohnella faecalis</name>
    <dbReference type="NCBI Taxonomy" id="2315694"/>
    <lineage>
        <taxon>Bacteria</taxon>
        <taxon>Bacillati</taxon>
        <taxon>Bacillota</taxon>
        <taxon>Bacilli</taxon>
        <taxon>Bacillales</taxon>
        <taxon>Paenibacillaceae</taxon>
        <taxon>Cohnella</taxon>
    </lineage>
</organism>
<feature type="signal peptide" evidence="2">
    <location>
        <begin position="1"/>
        <end position="22"/>
    </location>
</feature>
<evidence type="ECO:0000256" key="1">
    <source>
        <dbReference type="SAM" id="MobiDB-lite"/>
    </source>
</evidence>
<dbReference type="Proteomes" id="UP000266340">
    <property type="component" value="Unassembled WGS sequence"/>
</dbReference>
<accession>A0A398CYI7</accession>
<dbReference type="RefSeq" id="WP_119148332.1">
    <property type="nucleotide sequence ID" value="NZ_JBHSOV010000042.1"/>
</dbReference>
<name>A0A398CYI7_9BACL</name>
<feature type="region of interest" description="Disordered" evidence="1">
    <location>
        <begin position="277"/>
        <end position="297"/>
    </location>
</feature>
<feature type="domain" description="SLH" evidence="3">
    <location>
        <begin position="541"/>
        <end position="599"/>
    </location>
</feature>
<dbReference type="PANTHER" id="PTHR43308:SF5">
    <property type="entry name" value="S-LAYER PROTEIN _ PEPTIDOGLYCAN ENDO-BETA-N-ACETYLGLUCOSAMINIDASE"/>
    <property type="match status" value="1"/>
</dbReference>
<dbReference type="Pfam" id="PF00395">
    <property type="entry name" value="SLH"/>
    <property type="match status" value="3"/>
</dbReference>
<gene>
    <name evidence="4" type="ORF">D3H35_06675</name>
</gene>
<dbReference type="AlphaFoldDB" id="A0A398CYI7"/>
<proteinExistence type="predicted"/>
<dbReference type="PANTHER" id="PTHR43308">
    <property type="entry name" value="OUTER MEMBRANE PROTEIN ALPHA-RELATED"/>
    <property type="match status" value="1"/>
</dbReference>
<protein>
    <submittedName>
        <fullName evidence="4">S-layer homology domain-containing protein</fullName>
    </submittedName>
</protein>
<feature type="chain" id="PRO_5038688159" evidence="2">
    <location>
        <begin position="23"/>
        <end position="725"/>
    </location>
</feature>
<evidence type="ECO:0000256" key="2">
    <source>
        <dbReference type="SAM" id="SignalP"/>
    </source>
</evidence>
<evidence type="ECO:0000313" key="5">
    <source>
        <dbReference type="Proteomes" id="UP000266340"/>
    </source>
</evidence>
<keyword evidence="2" id="KW-0732">Signal</keyword>
<keyword evidence="5" id="KW-1185">Reference proteome</keyword>
<dbReference type="PROSITE" id="PS00012">
    <property type="entry name" value="PHOSPHOPANTETHEINE"/>
    <property type="match status" value="1"/>
</dbReference>
<dbReference type="PROSITE" id="PS51272">
    <property type="entry name" value="SLH"/>
    <property type="match status" value="3"/>
</dbReference>
<dbReference type="OrthoDB" id="2487047at2"/>
<comment type="caution">
    <text evidence="4">The sequence shown here is derived from an EMBL/GenBank/DDBJ whole genome shotgun (WGS) entry which is preliminary data.</text>
</comment>
<feature type="domain" description="SLH" evidence="3">
    <location>
        <begin position="601"/>
        <end position="664"/>
    </location>
</feature>